<dbReference type="Gene3D" id="1.10.3480.10">
    <property type="entry name" value="TorD-like"/>
    <property type="match status" value="1"/>
</dbReference>
<sequence length="210" mass="23242">METFEGKEALSARAATYEFLSGLYLTEVTAEFIEQLRADDSFKEGPLGEYAASIEGVEAEQARQDAAADFAALFLGMSALPVAPYESVYTSELQLLMQEARDEVVAFYREHGFACTDDFSLPEDHAGVELQFMARLCRAEAEAIDACDATACARARAAQQAFLRGHLLNWMPRMCEDVAARAKTGLYRGLADMTHQFLELEREELLAETA</sequence>
<evidence type="ECO:0000313" key="2">
    <source>
        <dbReference type="EMBL" id="HIR02145.1"/>
    </source>
</evidence>
<dbReference type="AlphaFoldDB" id="A0A9D1A0X8"/>
<proteinExistence type="predicted"/>
<gene>
    <name evidence="2" type="ORF">IAA69_07800</name>
</gene>
<dbReference type="Pfam" id="PF02613">
    <property type="entry name" value="Nitrate_red_del"/>
    <property type="match status" value="1"/>
</dbReference>
<reference evidence="2" key="2">
    <citation type="journal article" date="2021" name="PeerJ">
        <title>Extensive microbial diversity within the chicken gut microbiome revealed by metagenomics and culture.</title>
        <authorList>
            <person name="Gilroy R."/>
            <person name="Ravi A."/>
            <person name="Getino M."/>
            <person name="Pursley I."/>
            <person name="Horton D.L."/>
            <person name="Alikhan N.F."/>
            <person name="Baker D."/>
            <person name="Gharbi K."/>
            <person name="Hall N."/>
            <person name="Watson M."/>
            <person name="Adriaenssens E.M."/>
            <person name="Foster-Nyarko E."/>
            <person name="Jarju S."/>
            <person name="Secka A."/>
            <person name="Antonio M."/>
            <person name="Oren A."/>
            <person name="Chaudhuri R.R."/>
            <person name="La Ragione R."/>
            <person name="Hildebrand F."/>
            <person name="Pallen M.J."/>
        </authorList>
    </citation>
    <scope>NUCLEOTIDE SEQUENCE</scope>
    <source>
        <strain evidence="2">ChiGjej1B1-2707</strain>
    </source>
</reference>
<dbReference type="InterPro" id="IPR020945">
    <property type="entry name" value="DMSO/NO3_reduct_chaperone"/>
</dbReference>
<dbReference type="Proteomes" id="UP000824261">
    <property type="component" value="Unassembled WGS sequence"/>
</dbReference>
<reference evidence="2" key="1">
    <citation type="submission" date="2020-10" db="EMBL/GenBank/DDBJ databases">
        <authorList>
            <person name="Gilroy R."/>
        </authorList>
    </citation>
    <scope>NUCLEOTIDE SEQUENCE</scope>
    <source>
        <strain evidence="2">ChiGjej1B1-2707</strain>
    </source>
</reference>
<dbReference type="SUPFAM" id="SSF89155">
    <property type="entry name" value="TorD-like"/>
    <property type="match status" value="1"/>
</dbReference>
<accession>A0A9D1A0X8</accession>
<dbReference type="EMBL" id="DVGB01000092">
    <property type="protein sequence ID" value="HIR02145.1"/>
    <property type="molecule type" value="Genomic_DNA"/>
</dbReference>
<organism evidence="2 3">
    <name type="scientific">Candidatus Aveggerthella stercoripullorum</name>
    <dbReference type="NCBI Taxonomy" id="2840688"/>
    <lineage>
        <taxon>Bacteria</taxon>
        <taxon>Bacillati</taxon>
        <taxon>Actinomycetota</taxon>
        <taxon>Coriobacteriia</taxon>
        <taxon>Eggerthellales</taxon>
        <taxon>Eggerthellaceae</taxon>
        <taxon>Eggerthellaceae incertae sedis</taxon>
        <taxon>Candidatus Aveggerthella</taxon>
    </lineage>
</organism>
<evidence type="ECO:0000313" key="3">
    <source>
        <dbReference type="Proteomes" id="UP000824261"/>
    </source>
</evidence>
<dbReference type="PANTHER" id="PTHR34227">
    <property type="entry name" value="CHAPERONE PROTEIN YCDY"/>
    <property type="match status" value="1"/>
</dbReference>
<keyword evidence="1" id="KW-0143">Chaperone</keyword>
<dbReference type="InterPro" id="IPR050289">
    <property type="entry name" value="TorD/DmsD_chaperones"/>
</dbReference>
<dbReference type="PANTHER" id="PTHR34227:SF1">
    <property type="entry name" value="DIMETHYL SULFOXIDE REDUCTASE CHAPERONE-RELATED"/>
    <property type="match status" value="1"/>
</dbReference>
<name>A0A9D1A0X8_9ACTN</name>
<evidence type="ECO:0000256" key="1">
    <source>
        <dbReference type="ARBA" id="ARBA00023186"/>
    </source>
</evidence>
<dbReference type="InterPro" id="IPR036411">
    <property type="entry name" value="TorD-like_sf"/>
</dbReference>
<protein>
    <submittedName>
        <fullName evidence="2">Molecular chaperone TorD family protein</fullName>
    </submittedName>
</protein>
<comment type="caution">
    <text evidence="2">The sequence shown here is derived from an EMBL/GenBank/DDBJ whole genome shotgun (WGS) entry which is preliminary data.</text>
</comment>